<dbReference type="PANTHER" id="PTHR16004">
    <property type="entry name" value="RING FINGER PROTEIN 31-RELATED"/>
    <property type="match status" value="1"/>
</dbReference>
<organism evidence="2 3">
    <name type="scientific">Haemaphysalis longicornis</name>
    <name type="common">Bush tick</name>
    <dbReference type="NCBI Taxonomy" id="44386"/>
    <lineage>
        <taxon>Eukaryota</taxon>
        <taxon>Metazoa</taxon>
        <taxon>Ecdysozoa</taxon>
        <taxon>Arthropoda</taxon>
        <taxon>Chelicerata</taxon>
        <taxon>Arachnida</taxon>
        <taxon>Acari</taxon>
        <taxon>Parasitiformes</taxon>
        <taxon>Ixodida</taxon>
        <taxon>Ixodoidea</taxon>
        <taxon>Ixodidae</taxon>
        <taxon>Haemaphysalinae</taxon>
        <taxon>Haemaphysalis</taxon>
    </lineage>
</organism>
<feature type="compositionally biased region" description="Polar residues" evidence="1">
    <location>
        <begin position="560"/>
        <end position="569"/>
    </location>
</feature>
<dbReference type="GO" id="GO:1990450">
    <property type="term" value="F:linear polyubiquitin binding"/>
    <property type="evidence" value="ECO:0007669"/>
    <property type="project" value="TreeGrafter"/>
</dbReference>
<dbReference type="InterPro" id="IPR036514">
    <property type="entry name" value="SGNH_hydro_sf"/>
</dbReference>
<evidence type="ECO:0000313" key="2">
    <source>
        <dbReference type="EMBL" id="KAH9362199.1"/>
    </source>
</evidence>
<reference evidence="2 3" key="1">
    <citation type="journal article" date="2020" name="Cell">
        <title>Large-Scale Comparative Analyses of Tick Genomes Elucidate Their Genetic Diversity and Vector Capacities.</title>
        <authorList>
            <consortium name="Tick Genome and Microbiome Consortium (TIGMIC)"/>
            <person name="Jia N."/>
            <person name="Wang J."/>
            <person name="Shi W."/>
            <person name="Du L."/>
            <person name="Sun Y."/>
            <person name="Zhan W."/>
            <person name="Jiang J.F."/>
            <person name="Wang Q."/>
            <person name="Zhang B."/>
            <person name="Ji P."/>
            <person name="Bell-Sakyi L."/>
            <person name="Cui X.M."/>
            <person name="Yuan T.T."/>
            <person name="Jiang B.G."/>
            <person name="Yang W.F."/>
            <person name="Lam T.T."/>
            <person name="Chang Q.C."/>
            <person name="Ding S.J."/>
            <person name="Wang X.J."/>
            <person name="Zhu J.G."/>
            <person name="Ruan X.D."/>
            <person name="Zhao L."/>
            <person name="Wei J.T."/>
            <person name="Ye R.Z."/>
            <person name="Que T.C."/>
            <person name="Du C.H."/>
            <person name="Zhou Y.H."/>
            <person name="Cheng J.X."/>
            <person name="Dai P.F."/>
            <person name="Guo W.B."/>
            <person name="Han X.H."/>
            <person name="Huang E.J."/>
            <person name="Li L.F."/>
            <person name="Wei W."/>
            <person name="Gao Y.C."/>
            <person name="Liu J.Z."/>
            <person name="Shao H.Z."/>
            <person name="Wang X."/>
            <person name="Wang C.C."/>
            <person name="Yang T.C."/>
            <person name="Huo Q.B."/>
            <person name="Li W."/>
            <person name="Chen H.Y."/>
            <person name="Chen S.E."/>
            <person name="Zhou L.G."/>
            <person name="Ni X.B."/>
            <person name="Tian J.H."/>
            <person name="Sheng Y."/>
            <person name="Liu T."/>
            <person name="Pan Y.S."/>
            <person name="Xia L.Y."/>
            <person name="Li J."/>
            <person name="Zhao F."/>
            <person name="Cao W.C."/>
        </authorList>
    </citation>
    <scope>NUCLEOTIDE SEQUENCE [LARGE SCALE GENOMIC DNA]</scope>
    <source>
        <strain evidence="2">HaeL-2018</strain>
    </source>
</reference>
<feature type="region of interest" description="Disordered" evidence="1">
    <location>
        <begin position="542"/>
        <end position="580"/>
    </location>
</feature>
<dbReference type="EMBL" id="JABSTR010000001">
    <property type="protein sequence ID" value="KAH9362199.1"/>
    <property type="molecule type" value="Genomic_DNA"/>
</dbReference>
<dbReference type="OrthoDB" id="6490268at2759"/>
<protein>
    <submittedName>
        <fullName evidence="2">Uncharacterized protein</fullName>
    </submittedName>
</protein>
<comment type="caution">
    <text evidence="2">The sequence shown here is derived from an EMBL/GenBank/DDBJ whole genome shotgun (WGS) entry which is preliminary data.</text>
</comment>
<dbReference type="GO" id="GO:0071797">
    <property type="term" value="C:LUBAC complex"/>
    <property type="evidence" value="ECO:0007669"/>
    <property type="project" value="InterPro"/>
</dbReference>
<dbReference type="PANTHER" id="PTHR16004:SF3">
    <property type="entry name" value="E3 UBIQUITIN-PROTEIN LIGASE RNF31"/>
    <property type="match status" value="1"/>
</dbReference>
<dbReference type="InterPro" id="IPR026254">
    <property type="entry name" value="RNF31-like"/>
</dbReference>
<dbReference type="SUPFAM" id="SSF52266">
    <property type="entry name" value="SGNH hydrolase"/>
    <property type="match status" value="1"/>
</dbReference>
<accession>A0A9J6FHB5</accession>
<evidence type="ECO:0000256" key="1">
    <source>
        <dbReference type="SAM" id="MobiDB-lite"/>
    </source>
</evidence>
<dbReference type="Gene3D" id="3.40.50.1110">
    <property type="entry name" value="SGNH hydrolase"/>
    <property type="match status" value="1"/>
</dbReference>
<name>A0A9J6FHB5_HAELO</name>
<dbReference type="GO" id="GO:0036435">
    <property type="term" value="F:K48-linked polyubiquitin modification-dependent protein binding"/>
    <property type="evidence" value="ECO:0007669"/>
    <property type="project" value="TreeGrafter"/>
</dbReference>
<dbReference type="VEuPathDB" id="VectorBase:HLOH_045378"/>
<dbReference type="Gene3D" id="1.20.58.2190">
    <property type="match status" value="1"/>
</dbReference>
<feature type="compositionally biased region" description="Basic and acidic residues" evidence="1">
    <location>
        <begin position="570"/>
        <end position="580"/>
    </location>
</feature>
<feature type="region of interest" description="Disordered" evidence="1">
    <location>
        <begin position="422"/>
        <end position="459"/>
    </location>
</feature>
<dbReference type="Proteomes" id="UP000821853">
    <property type="component" value="Chromosome 1"/>
</dbReference>
<gene>
    <name evidence="2" type="ORF">HPB48_002177</name>
</gene>
<dbReference type="GO" id="GO:0061630">
    <property type="term" value="F:ubiquitin protein ligase activity"/>
    <property type="evidence" value="ECO:0007669"/>
    <property type="project" value="TreeGrafter"/>
</dbReference>
<dbReference type="GO" id="GO:0097039">
    <property type="term" value="P:protein linear polyubiquitination"/>
    <property type="evidence" value="ECO:0007669"/>
    <property type="project" value="TreeGrafter"/>
</dbReference>
<dbReference type="GO" id="GO:0070530">
    <property type="term" value="F:K63-linked polyubiquitin modification-dependent protein binding"/>
    <property type="evidence" value="ECO:0007669"/>
    <property type="project" value="TreeGrafter"/>
</dbReference>
<proteinExistence type="predicted"/>
<evidence type="ECO:0000313" key="3">
    <source>
        <dbReference type="Proteomes" id="UP000821853"/>
    </source>
</evidence>
<dbReference type="AlphaFoldDB" id="A0A9J6FHB5"/>
<keyword evidence="3" id="KW-1185">Reference proteome</keyword>
<sequence>MSEPKISASDPLKLWYSIKGDVRTAKSVALESLTLQSVDHSVYVMLQMNCDFIKKFEFLNISEIIVTNLRNGMSLMEISDCLRILAKYAKEMLKPTKERYKHWNKIPFMKAGAPQKWTRMDGTKTILKQLGYTQETSKGYIFPLHSFGPPLNVIKSLSLELALAAAELSVFYNNHHPHPEYIRNIMCPAGALLPSASSTERREFNVMDLLAEVGNSANLRLSRVVWPLLQELTQAPIPAQTLMSPSPHKGRGRERRRSLGTSFSVGFPSLPVALRETCFPRGPTPLTPRRRQRVRWREVRCAERVLTRHKSSATKCNRWAYLDETGYKTFREARAASDFVCTLCVSDAASAAKLEALEAETTTLRGLITHLQDQLLKVTAQIGLNATSSAAENDTIQDEMKCSHEPEISQAQELTSDIAHSESDAAGNSGDDVALGSPAQTLPSVEVPADPEQTPVDTTAKDRVVVRGTASPAVATTSQNKATLAHALEVHTARKEHREDEVHKASDAPAQIAGNTLFSGERVRPLLRKKVVCGVQQRRVTMPLARGTQRKRQGTRRTSQVENYGSQPTRQDREPGRKEGNWVYPARNAAREVILVGDANVGKFGADAQKAIGAPGAVGLLYGKKATAATAIRYVETYERKAQPIRRIYVLHVGLADVLRRAPEEIVRNLEANLADRRGDLVVCSIPEITTRGGETRAAIVMANARLKRWCNRSRHIFLDLSKGWEAAMMERDGLLYSTEGAAFVAMKIAQVAKPFLGQRYRQ</sequence>